<name>A0A4Z2EJF2_9TELE</name>
<comment type="caution">
    <text evidence="2">The sequence shown here is derived from an EMBL/GenBank/DDBJ whole genome shotgun (WGS) entry which is preliminary data.</text>
</comment>
<feature type="compositionally biased region" description="Gly residues" evidence="1">
    <location>
        <begin position="62"/>
        <end position="71"/>
    </location>
</feature>
<sequence>MTYAAAKIRPQRAPSHIRAAVCVSEIGISLEADWGAMREGSEDGRTNGKKHGGTDRVRETSRGGGKKTGGG</sequence>
<evidence type="ECO:0000313" key="3">
    <source>
        <dbReference type="Proteomes" id="UP000314294"/>
    </source>
</evidence>
<proteinExistence type="predicted"/>
<evidence type="ECO:0000256" key="1">
    <source>
        <dbReference type="SAM" id="MobiDB-lite"/>
    </source>
</evidence>
<protein>
    <submittedName>
        <fullName evidence="2">Uncharacterized protein</fullName>
    </submittedName>
</protein>
<gene>
    <name evidence="2" type="ORF">EYF80_061091</name>
</gene>
<dbReference type="AlphaFoldDB" id="A0A4Z2EJF2"/>
<feature type="compositionally biased region" description="Basic and acidic residues" evidence="1">
    <location>
        <begin position="39"/>
        <end position="61"/>
    </location>
</feature>
<reference evidence="2 3" key="1">
    <citation type="submission" date="2019-03" db="EMBL/GenBank/DDBJ databases">
        <title>First draft genome of Liparis tanakae, snailfish: a comprehensive survey of snailfish specific genes.</title>
        <authorList>
            <person name="Kim W."/>
            <person name="Song I."/>
            <person name="Jeong J.-H."/>
            <person name="Kim D."/>
            <person name="Kim S."/>
            <person name="Ryu S."/>
            <person name="Song J.Y."/>
            <person name="Lee S.K."/>
        </authorList>
    </citation>
    <scope>NUCLEOTIDE SEQUENCE [LARGE SCALE GENOMIC DNA]</scope>
    <source>
        <tissue evidence="2">Muscle</tissue>
    </source>
</reference>
<evidence type="ECO:0000313" key="2">
    <source>
        <dbReference type="EMBL" id="TNN28761.1"/>
    </source>
</evidence>
<dbReference type="Proteomes" id="UP000314294">
    <property type="component" value="Unassembled WGS sequence"/>
</dbReference>
<accession>A0A4Z2EJF2</accession>
<keyword evidence="3" id="KW-1185">Reference proteome</keyword>
<feature type="region of interest" description="Disordered" evidence="1">
    <location>
        <begin position="38"/>
        <end position="71"/>
    </location>
</feature>
<dbReference type="EMBL" id="SRLO01006480">
    <property type="protein sequence ID" value="TNN28761.1"/>
    <property type="molecule type" value="Genomic_DNA"/>
</dbReference>
<organism evidence="2 3">
    <name type="scientific">Liparis tanakae</name>
    <name type="common">Tanaka's snailfish</name>
    <dbReference type="NCBI Taxonomy" id="230148"/>
    <lineage>
        <taxon>Eukaryota</taxon>
        <taxon>Metazoa</taxon>
        <taxon>Chordata</taxon>
        <taxon>Craniata</taxon>
        <taxon>Vertebrata</taxon>
        <taxon>Euteleostomi</taxon>
        <taxon>Actinopterygii</taxon>
        <taxon>Neopterygii</taxon>
        <taxon>Teleostei</taxon>
        <taxon>Neoteleostei</taxon>
        <taxon>Acanthomorphata</taxon>
        <taxon>Eupercaria</taxon>
        <taxon>Perciformes</taxon>
        <taxon>Cottioidei</taxon>
        <taxon>Cottales</taxon>
        <taxon>Liparidae</taxon>
        <taxon>Liparis</taxon>
    </lineage>
</organism>